<evidence type="ECO:0000256" key="6">
    <source>
        <dbReference type="SAM" id="Phobius"/>
    </source>
</evidence>
<proteinExistence type="predicted"/>
<evidence type="ECO:0000256" key="5">
    <source>
        <dbReference type="ARBA" id="ARBA00023136"/>
    </source>
</evidence>
<evidence type="ECO:0000313" key="9">
    <source>
        <dbReference type="Proteomes" id="UP000578112"/>
    </source>
</evidence>
<evidence type="ECO:0000259" key="7">
    <source>
        <dbReference type="Pfam" id="PF06271"/>
    </source>
</evidence>
<organism evidence="8 9">
    <name type="scientific">Actinoplanes digitatis</name>
    <dbReference type="NCBI Taxonomy" id="1868"/>
    <lineage>
        <taxon>Bacteria</taxon>
        <taxon>Bacillati</taxon>
        <taxon>Actinomycetota</taxon>
        <taxon>Actinomycetes</taxon>
        <taxon>Micromonosporales</taxon>
        <taxon>Micromonosporaceae</taxon>
        <taxon>Actinoplanes</taxon>
    </lineage>
</organism>
<feature type="transmembrane region" description="Helical" evidence="6">
    <location>
        <begin position="86"/>
        <end position="111"/>
    </location>
</feature>
<feature type="domain" description="RDD" evidence="7">
    <location>
        <begin position="1"/>
        <end position="123"/>
    </location>
</feature>
<dbReference type="Pfam" id="PF06271">
    <property type="entry name" value="RDD"/>
    <property type="match status" value="1"/>
</dbReference>
<dbReference type="InterPro" id="IPR051791">
    <property type="entry name" value="Pra-immunoreactive"/>
</dbReference>
<dbReference type="EMBL" id="JACHNH010000001">
    <property type="protein sequence ID" value="MBB4764668.1"/>
    <property type="molecule type" value="Genomic_DNA"/>
</dbReference>
<accession>A0A7W7I1C0</accession>
<dbReference type="PANTHER" id="PTHR36115">
    <property type="entry name" value="PROLINE-RICH ANTIGEN HOMOLOG-RELATED"/>
    <property type="match status" value="1"/>
</dbReference>
<dbReference type="GO" id="GO:0005886">
    <property type="term" value="C:plasma membrane"/>
    <property type="evidence" value="ECO:0007669"/>
    <property type="project" value="UniProtKB-SubCell"/>
</dbReference>
<evidence type="ECO:0000256" key="2">
    <source>
        <dbReference type="ARBA" id="ARBA00022475"/>
    </source>
</evidence>
<evidence type="ECO:0000313" key="8">
    <source>
        <dbReference type="EMBL" id="MBB4764668.1"/>
    </source>
</evidence>
<dbReference type="PANTHER" id="PTHR36115:SF6">
    <property type="entry name" value="PROLINE-RICH ANTIGEN HOMOLOG"/>
    <property type="match status" value="1"/>
</dbReference>
<feature type="transmembrane region" description="Helical" evidence="6">
    <location>
        <begin position="6"/>
        <end position="32"/>
    </location>
</feature>
<dbReference type="Proteomes" id="UP000578112">
    <property type="component" value="Unassembled WGS sequence"/>
</dbReference>
<evidence type="ECO:0000256" key="1">
    <source>
        <dbReference type="ARBA" id="ARBA00004651"/>
    </source>
</evidence>
<keyword evidence="5 6" id="KW-0472">Membrane</keyword>
<keyword evidence="2" id="KW-1003">Cell membrane</keyword>
<dbReference type="InterPro" id="IPR010432">
    <property type="entry name" value="RDD"/>
</dbReference>
<keyword evidence="3 6" id="KW-0812">Transmembrane</keyword>
<keyword evidence="4 6" id="KW-1133">Transmembrane helix</keyword>
<dbReference type="RefSeq" id="WP_239087153.1">
    <property type="nucleotide sequence ID" value="NZ_BOMK01000003.1"/>
</dbReference>
<comment type="subcellular location">
    <subcellularLocation>
        <location evidence="1">Cell membrane</location>
        <topology evidence="1">Multi-pass membrane protein</topology>
    </subcellularLocation>
</comment>
<keyword evidence="9" id="KW-1185">Reference proteome</keyword>
<name>A0A7W7I1C0_9ACTN</name>
<sequence>MSRSIAYALDAVIVTLVYSGGVLIAMLIAAFIGSRTRELAHAVAVSYLLILPALLAIYCALFWALAGRTPGMAVLGLRVVASRERPLSWLSALIRALVLAYFPLGAAWALVDARHQAIHDKLARTLVIRVPVPTPAGSTARGTPPFG</sequence>
<reference evidence="8 9" key="1">
    <citation type="submission" date="2020-08" db="EMBL/GenBank/DDBJ databases">
        <title>Sequencing the genomes of 1000 actinobacteria strains.</title>
        <authorList>
            <person name="Klenk H.-P."/>
        </authorList>
    </citation>
    <scope>NUCLEOTIDE SEQUENCE [LARGE SCALE GENOMIC DNA]</scope>
    <source>
        <strain evidence="8 9">DSM 43149</strain>
    </source>
</reference>
<gene>
    <name evidence="8" type="ORF">BJ971_005224</name>
</gene>
<evidence type="ECO:0000256" key="3">
    <source>
        <dbReference type="ARBA" id="ARBA00022692"/>
    </source>
</evidence>
<evidence type="ECO:0000256" key="4">
    <source>
        <dbReference type="ARBA" id="ARBA00022989"/>
    </source>
</evidence>
<dbReference type="AlphaFoldDB" id="A0A7W7I1C0"/>
<comment type="caution">
    <text evidence="8">The sequence shown here is derived from an EMBL/GenBank/DDBJ whole genome shotgun (WGS) entry which is preliminary data.</text>
</comment>
<feature type="transmembrane region" description="Helical" evidence="6">
    <location>
        <begin position="44"/>
        <end position="66"/>
    </location>
</feature>
<protein>
    <submittedName>
        <fullName evidence="8">Putative RDD family membrane protein YckC</fullName>
    </submittedName>
</protein>